<evidence type="ECO:0000256" key="2">
    <source>
        <dbReference type="ARBA" id="ARBA00005587"/>
    </source>
</evidence>
<evidence type="ECO:0000256" key="4">
    <source>
        <dbReference type="ARBA" id="ARBA00022989"/>
    </source>
</evidence>
<protein>
    <submittedName>
        <fullName evidence="7">SPOSA6832_01162-mRNA-1:cds</fullName>
    </submittedName>
</protein>
<keyword evidence="5 6" id="KW-0472">Membrane</keyword>
<name>A0A0D6EIJ1_SPOSA</name>
<dbReference type="GO" id="GO:0015123">
    <property type="term" value="F:acetate transmembrane transporter activity"/>
    <property type="evidence" value="ECO:0007669"/>
    <property type="project" value="TreeGrafter"/>
</dbReference>
<evidence type="ECO:0000256" key="1">
    <source>
        <dbReference type="ARBA" id="ARBA00004141"/>
    </source>
</evidence>
<evidence type="ECO:0000256" key="6">
    <source>
        <dbReference type="SAM" id="Phobius"/>
    </source>
</evidence>
<keyword evidence="4 6" id="KW-1133">Transmembrane helix</keyword>
<gene>
    <name evidence="7" type="primary">SPOSA6832_01162</name>
</gene>
<comment type="similarity">
    <text evidence="2">Belongs to the acetate uptake transporter (AceTr) (TC 2.A.96) family.</text>
</comment>
<keyword evidence="3 6" id="KW-0812">Transmembrane</keyword>
<feature type="transmembrane region" description="Helical" evidence="6">
    <location>
        <begin position="72"/>
        <end position="92"/>
    </location>
</feature>
<accession>A0A0D6EIJ1</accession>
<dbReference type="EMBL" id="CENE01000003">
    <property type="protein sequence ID" value="CEQ39618.1"/>
    <property type="molecule type" value="Genomic_DNA"/>
</dbReference>
<dbReference type="PANTHER" id="PTHR31123">
    <property type="entry name" value="ACCUMULATION OF DYADS PROTEIN 2-RELATED"/>
    <property type="match status" value="1"/>
</dbReference>
<dbReference type="Pfam" id="PF01184">
    <property type="entry name" value="Gpr1_Fun34_YaaH"/>
    <property type="match status" value="1"/>
</dbReference>
<dbReference type="OrthoDB" id="3648309at2759"/>
<sequence length="130" mass="13969">MTKGETFSSTVFGVFGGFYFSYAAILTPAFGVAAAFANDAAGLNNALAIFLFVFNGFSAFICIFLASLRTNICLVVLFFGVVMGGGGAFLFISSCSGFYLVLVQIFESVDMPFVLPVGDLARHWPKKKRL</sequence>
<comment type="subcellular location">
    <subcellularLocation>
        <location evidence="1">Membrane</location>
        <topology evidence="1">Multi-pass membrane protein</topology>
    </subcellularLocation>
</comment>
<dbReference type="PANTHER" id="PTHR31123:SF1">
    <property type="entry name" value="ACCUMULATION OF DYADS PROTEIN 2-RELATED"/>
    <property type="match status" value="1"/>
</dbReference>
<keyword evidence="8" id="KW-1185">Reference proteome</keyword>
<proteinExistence type="inferred from homology"/>
<dbReference type="InterPro" id="IPR051633">
    <property type="entry name" value="AceTr"/>
</dbReference>
<reference evidence="8" key="1">
    <citation type="submission" date="2015-02" db="EMBL/GenBank/DDBJ databases">
        <authorList>
            <person name="Gon?alves P."/>
        </authorList>
    </citation>
    <scope>NUCLEOTIDE SEQUENCE [LARGE SCALE GENOMIC DNA]</scope>
</reference>
<evidence type="ECO:0000256" key="5">
    <source>
        <dbReference type="ARBA" id="ARBA00023136"/>
    </source>
</evidence>
<feature type="transmembrane region" description="Helical" evidence="6">
    <location>
        <begin position="12"/>
        <end position="37"/>
    </location>
</feature>
<evidence type="ECO:0000313" key="7">
    <source>
        <dbReference type="EMBL" id="CEQ39618.1"/>
    </source>
</evidence>
<dbReference type="Proteomes" id="UP000243876">
    <property type="component" value="Unassembled WGS sequence"/>
</dbReference>
<evidence type="ECO:0000256" key="3">
    <source>
        <dbReference type="ARBA" id="ARBA00022692"/>
    </source>
</evidence>
<dbReference type="AlphaFoldDB" id="A0A0D6EIJ1"/>
<evidence type="ECO:0000313" key="8">
    <source>
        <dbReference type="Proteomes" id="UP000243876"/>
    </source>
</evidence>
<feature type="transmembrane region" description="Helical" evidence="6">
    <location>
        <begin position="43"/>
        <end position="65"/>
    </location>
</feature>
<dbReference type="InterPro" id="IPR000791">
    <property type="entry name" value="Gpr1/Fun34/SatP-like"/>
</dbReference>
<feature type="non-terminal residue" evidence="7">
    <location>
        <position position="1"/>
    </location>
</feature>
<organism evidence="7 8">
    <name type="scientific">Sporidiobolus salmonicolor</name>
    <name type="common">Yeast-like fungus</name>
    <name type="synonym">Sporobolomyces salmonicolor</name>
    <dbReference type="NCBI Taxonomy" id="5005"/>
    <lineage>
        <taxon>Eukaryota</taxon>
        <taxon>Fungi</taxon>
        <taxon>Dikarya</taxon>
        <taxon>Basidiomycota</taxon>
        <taxon>Pucciniomycotina</taxon>
        <taxon>Microbotryomycetes</taxon>
        <taxon>Sporidiobolales</taxon>
        <taxon>Sporidiobolaceae</taxon>
        <taxon>Sporobolomyces</taxon>
    </lineage>
</organism>
<dbReference type="GO" id="GO:0005886">
    <property type="term" value="C:plasma membrane"/>
    <property type="evidence" value="ECO:0007669"/>
    <property type="project" value="TreeGrafter"/>
</dbReference>